<dbReference type="PANTHER" id="PTHR30136">
    <property type="entry name" value="HELIX-TURN-HELIX TRANSCRIPTIONAL REGULATOR, ICLR FAMILY"/>
    <property type="match status" value="1"/>
</dbReference>
<dbReference type="InterPro" id="IPR005471">
    <property type="entry name" value="Tscrpt_reg_IclR_N"/>
</dbReference>
<keyword evidence="1" id="KW-0805">Transcription regulation</keyword>
<dbReference type="Proteomes" id="UP001254848">
    <property type="component" value="Unassembled WGS sequence"/>
</dbReference>
<evidence type="ECO:0000259" key="5">
    <source>
        <dbReference type="PROSITE" id="PS51078"/>
    </source>
</evidence>
<dbReference type="RefSeq" id="WP_413781591.1">
    <property type="nucleotide sequence ID" value="NZ_JAUOZS010000001.1"/>
</dbReference>
<evidence type="ECO:0000313" key="6">
    <source>
        <dbReference type="EMBL" id="MDT8903130.1"/>
    </source>
</evidence>
<proteinExistence type="predicted"/>
<dbReference type="EMBL" id="JAUOZS010000001">
    <property type="protein sequence ID" value="MDT8903130.1"/>
    <property type="molecule type" value="Genomic_DNA"/>
</dbReference>
<protein>
    <submittedName>
        <fullName evidence="6">IclR family transcriptional regulator</fullName>
    </submittedName>
</protein>
<dbReference type="PROSITE" id="PS51078">
    <property type="entry name" value="ICLR_ED"/>
    <property type="match status" value="1"/>
</dbReference>
<organism evidence="6 7">
    <name type="scientific">Anaeroselena agilis</name>
    <dbReference type="NCBI Taxonomy" id="3063788"/>
    <lineage>
        <taxon>Bacteria</taxon>
        <taxon>Bacillati</taxon>
        <taxon>Bacillota</taxon>
        <taxon>Negativicutes</taxon>
        <taxon>Acetonemataceae</taxon>
        <taxon>Anaeroselena</taxon>
    </lineage>
</organism>
<name>A0ABU3P370_9FIRM</name>
<reference evidence="6 7" key="1">
    <citation type="submission" date="2023-07" db="EMBL/GenBank/DDBJ databases">
        <title>The novel representative of Negativicutes class, Anaeroselena agilis gen. nov. sp. nov.</title>
        <authorList>
            <person name="Prokofeva M.I."/>
            <person name="Elcheninov A.G."/>
            <person name="Klyukina A."/>
            <person name="Kublanov I.V."/>
            <person name="Frolov E.N."/>
            <person name="Podosokorskaya O.A."/>
        </authorList>
    </citation>
    <scope>NUCLEOTIDE SEQUENCE [LARGE SCALE GENOMIC DNA]</scope>
    <source>
        <strain evidence="6 7">4137-cl</strain>
    </source>
</reference>
<gene>
    <name evidence="6" type="ORF">Q4T40_17995</name>
</gene>
<dbReference type="SUPFAM" id="SSF55781">
    <property type="entry name" value="GAF domain-like"/>
    <property type="match status" value="1"/>
</dbReference>
<evidence type="ECO:0000313" key="7">
    <source>
        <dbReference type="Proteomes" id="UP001254848"/>
    </source>
</evidence>
<keyword evidence="3" id="KW-0804">Transcription</keyword>
<sequence length="257" mass="27537">MAGSKAPLVKSASRTLDIIGYIAKSAKPPNFTAILHHLDIPKSSLSLLLHELVNSDYLDYDPETRVYYPGLKLIQISAVCINNTNISREISQGIKKLSDEFGETTHAGILDGRHIVYIAKHHGSRDVSVVATIGYRIPAHATAIGKVLLSTLPDEELEARIGGIQLERYTDNTLTDFGALVAELGKVAEQGYAVDNQEIIPGGICVAAPIVDKSHKTVAALSVTMAAGRAYEGDMMPAVVAKVRAMAGHVSMRLGKV</sequence>
<dbReference type="InterPro" id="IPR029016">
    <property type="entry name" value="GAF-like_dom_sf"/>
</dbReference>
<feature type="domain" description="IclR-ED" evidence="5">
    <location>
        <begin position="72"/>
        <end position="256"/>
    </location>
</feature>
<dbReference type="PANTHER" id="PTHR30136:SF24">
    <property type="entry name" value="HTH-TYPE TRANSCRIPTIONAL REPRESSOR ALLR"/>
    <property type="match status" value="1"/>
</dbReference>
<dbReference type="Gene3D" id="3.30.450.40">
    <property type="match status" value="1"/>
</dbReference>
<dbReference type="Pfam" id="PF01614">
    <property type="entry name" value="IclR_C"/>
    <property type="match status" value="1"/>
</dbReference>
<evidence type="ECO:0000256" key="2">
    <source>
        <dbReference type="ARBA" id="ARBA00023125"/>
    </source>
</evidence>
<accession>A0ABU3P370</accession>
<feature type="domain" description="HTH iclR-type" evidence="4">
    <location>
        <begin position="9"/>
        <end position="71"/>
    </location>
</feature>
<evidence type="ECO:0000259" key="4">
    <source>
        <dbReference type="PROSITE" id="PS51077"/>
    </source>
</evidence>
<dbReference type="SMART" id="SM00346">
    <property type="entry name" value="HTH_ICLR"/>
    <property type="match status" value="1"/>
</dbReference>
<dbReference type="InterPro" id="IPR014757">
    <property type="entry name" value="Tscrpt_reg_IclR_C"/>
</dbReference>
<dbReference type="SUPFAM" id="SSF46785">
    <property type="entry name" value="Winged helix' DNA-binding domain"/>
    <property type="match status" value="1"/>
</dbReference>
<keyword evidence="7" id="KW-1185">Reference proteome</keyword>
<dbReference type="Pfam" id="PF09339">
    <property type="entry name" value="HTH_IclR"/>
    <property type="match status" value="1"/>
</dbReference>
<dbReference type="InterPro" id="IPR036390">
    <property type="entry name" value="WH_DNA-bd_sf"/>
</dbReference>
<evidence type="ECO:0000256" key="3">
    <source>
        <dbReference type="ARBA" id="ARBA00023163"/>
    </source>
</evidence>
<dbReference type="PROSITE" id="PS51077">
    <property type="entry name" value="HTH_ICLR"/>
    <property type="match status" value="1"/>
</dbReference>
<dbReference type="InterPro" id="IPR036388">
    <property type="entry name" value="WH-like_DNA-bd_sf"/>
</dbReference>
<dbReference type="Gene3D" id="1.10.10.10">
    <property type="entry name" value="Winged helix-like DNA-binding domain superfamily/Winged helix DNA-binding domain"/>
    <property type="match status" value="1"/>
</dbReference>
<comment type="caution">
    <text evidence="6">The sequence shown here is derived from an EMBL/GenBank/DDBJ whole genome shotgun (WGS) entry which is preliminary data.</text>
</comment>
<evidence type="ECO:0000256" key="1">
    <source>
        <dbReference type="ARBA" id="ARBA00023015"/>
    </source>
</evidence>
<keyword evidence="2" id="KW-0238">DNA-binding</keyword>
<dbReference type="InterPro" id="IPR050707">
    <property type="entry name" value="HTH_MetabolicPath_Reg"/>
</dbReference>